<dbReference type="Pfam" id="PF08007">
    <property type="entry name" value="JmjC_2"/>
    <property type="match status" value="1"/>
</dbReference>
<name>A0A3L7DUY6_9GAMM</name>
<evidence type="ECO:0000256" key="2">
    <source>
        <dbReference type="ARBA" id="ARBA00022723"/>
    </source>
</evidence>
<dbReference type="PROSITE" id="PS51184">
    <property type="entry name" value="JMJC"/>
    <property type="match status" value="1"/>
</dbReference>
<proteinExistence type="predicted"/>
<dbReference type="PANTHER" id="PTHR13096:SF8">
    <property type="entry name" value="RIBOSOMAL OXYGENASE 1"/>
    <property type="match status" value="1"/>
</dbReference>
<dbReference type="EMBL" id="QRAN01000023">
    <property type="protein sequence ID" value="RLQ20595.1"/>
    <property type="molecule type" value="Genomic_DNA"/>
</dbReference>
<dbReference type="SUPFAM" id="SSF51197">
    <property type="entry name" value="Clavaminate synthase-like"/>
    <property type="match status" value="1"/>
</dbReference>
<dbReference type="RefSeq" id="WP_117956941.1">
    <property type="nucleotide sequence ID" value="NZ_QRAN01000023.1"/>
</dbReference>
<evidence type="ECO:0000256" key="5">
    <source>
        <dbReference type="ARBA" id="ARBA00023004"/>
    </source>
</evidence>
<dbReference type="AlphaFoldDB" id="A0A3L7DUY6"/>
<comment type="cofactor">
    <cofactor evidence="1">
        <name>Fe(2+)</name>
        <dbReference type="ChEBI" id="CHEBI:29033"/>
    </cofactor>
</comment>
<evidence type="ECO:0000256" key="3">
    <source>
        <dbReference type="ARBA" id="ARBA00022964"/>
    </source>
</evidence>
<comment type="caution">
    <text evidence="7">The sequence shown here is derived from an EMBL/GenBank/DDBJ whole genome shotgun (WGS) entry which is preliminary data.</text>
</comment>
<keyword evidence="3" id="KW-0223">Dioxygenase</keyword>
<evidence type="ECO:0000256" key="1">
    <source>
        <dbReference type="ARBA" id="ARBA00001954"/>
    </source>
</evidence>
<dbReference type="GO" id="GO:0046872">
    <property type="term" value="F:metal ion binding"/>
    <property type="evidence" value="ECO:0007669"/>
    <property type="project" value="UniProtKB-KW"/>
</dbReference>
<sequence>MGQELQIDKDAFLARHWQRKPLLMPQALPDFRVPIAAGELAGLAMEDGIESRIISCQADQWQLSHGPFSEADFQRDGPWTLLVQAVDHYIPEVARLRQLVDFIPRWRIDDVMVSYASDGGSVGPHYDNYDVFLLQGEGQRLWRLGQYCDHDSPLAAHDELRILANFDQQAEFLLSPGDILYVPPGTAHWGIAQGECTTFSIGFRAPRVSELVSRFTDQLLTQLEPEQFYHDAGLEPATRAGEIRPRDLERVAAQLQAALDESVSNHWFGELVTEPCYTPFPDDDELAEARAILADGPLRVSLNPAARLAWQHEENTLVVFANGDSRCFSDDLLSLQAALCRQALLAGDQLASATRNPQGAQWLDYLLESGCIYVE</sequence>
<keyword evidence="5" id="KW-0408">Iron</keyword>
<evidence type="ECO:0000256" key="4">
    <source>
        <dbReference type="ARBA" id="ARBA00023002"/>
    </source>
</evidence>
<feature type="domain" description="JmjC" evidence="6">
    <location>
        <begin position="92"/>
        <end position="220"/>
    </location>
</feature>
<dbReference type="InterPro" id="IPR046799">
    <property type="entry name" value="ROXA-like_wH"/>
</dbReference>
<dbReference type="Gene3D" id="2.60.120.650">
    <property type="entry name" value="Cupin"/>
    <property type="match status" value="1"/>
</dbReference>
<protein>
    <submittedName>
        <fullName evidence="7">Cupin domain-containing protein</fullName>
    </submittedName>
</protein>
<dbReference type="SMART" id="SM00558">
    <property type="entry name" value="JmjC"/>
    <property type="match status" value="1"/>
</dbReference>
<dbReference type="PANTHER" id="PTHR13096">
    <property type="entry name" value="MINA53 MYC INDUCED NUCLEAR ANTIGEN"/>
    <property type="match status" value="1"/>
</dbReference>
<keyword evidence="2" id="KW-0479">Metal-binding</keyword>
<gene>
    <name evidence="7" type="ORF">DWB85_16985</name>
</gene>
<evidence type="ECO:0000259" key="6">
    <source>
        <dbReference type="PROSITE" id="PS51184"/>
    </source>
</evidence>
<organism evidence="7 8">
    <name type="scientific">Seongchinamella sediminis</name>
    <dbReference type="NCBI Taxonomy" id="2283635"/>
    <lineage>
        <taxon>Bacteria</taxon>
        <taxon>Pseudomonadati</taxon>
        <taxon>Pseudomonadota</taxon>
        <taxon>Gammaproteobacteria</taxon>
        <taxon>Cellvibrionales</taxon>
        <taxon>Halieaceae</taxon>
        <taxon>Seongchinamella</taxon>
    </lineage>
</organism>
<dbReference type="InterPro" id="IPR039994">
    <property type="entry name" value="NO66-like"/>
</dbReference>
<reference evidence="7 8" key="1">
    <citation type="submission" date="2018-07" db="EMBL/GenBank/DDBJ databases">
        <title>Halioglobus sp. genome submission.</title>
        <authorList>
            <person name="Ye M.-Q."/>
            <person name="Du Z.-J."/>
        </authorList>
    </citation>
    <scope>NUCLEOTIDE SEQUENCE [LARGE SCALE GENOMIC DNA]</scope>
    <source>
        <strain evidence="7 8">U0301</strain>
    </source>
</reference>
<dbReference type="GO" id="GO:0016706">
    <property type="term" value="F:2-oxoglutarate-dependent dioxygenase activity"/>
    <property type="evidence" value="ECO:0007669"/>
    <property type="project" value="TreeGrafter"/>
</dbReference>
<dbReference type="InterPro" id="IPR003347">
    <property type="entry name" value="JmjC_dom"/>
</dbReference>
<evidence type="ECO:0000313" key="8">
    <source>
        <dbReference type="Proteomes" id="UP000265509"/>
    </source>
</evidence>
<evidence type="ECO:0000313" key="7">
    <source>
        <dbReference type="EMBL" id="RLQ20595.1"/>
    </source>
</evidence>
<dbReference type="Proteomes" id="UP000265509">
    <property type="component" value="Unassembled WGS sequence"/>
</dbReference>
<dbReference type="Pfam" id="PF20514">
    <property type="entry name" value="WHD_ROXA"/>
    <property type="match status" value="1"/>
</dbReference>
<keyword evidence="8" id="KW-1185">Reference proteome</keyword>
<accession>A0A3L7DUY6</accession>
<dbReference type="Gene3D" id="3.40.366.30">
    <property type="entry name" value="50S ribosomal protein L16 arginine hydroxylase, Chain A, Domain 2"/>
    <property type="match status" value="1"/>
</dbReference>
<dbReference type="CDD" id="cd02208">
    <property type="entry name" value="cupin_RmlC-like"/>
    <property type="match status" value="1"/>
</dbReference>
<keyword evidence="4" id="KW-0560">Oxidoreductase</keyword>
<dbReference type="OrthoDB" id="9764016at2"/>